<dbReference type="PANTHER" id="PTHR34144:SF7">
    <property type="entry name" value="EXPORT PROTEIN (CAP59), PUTATIVE (AFU_ORTHOLOGUE AFUA_7G05020)-RELATED"/>
    <property type="match status" value="1"/>
</dbReference>
<proteinExistence type="predicted"/>
<dbReference type="InterPro" id="IPR021047">
    <property type="entry name" value="Mannosyltransferase_CMT1"/>
</dbReference>
<gene>
    <name evidence="2" type="ORF">FB45DRAFT_947976</name>
</gene>
<evidence type="ECO:0000256" key="1">
    <source>
        <dbReference type="SAM" id="Phobius"/>
    </source>
</evidence>
<dbReference type="EMBL" id="JARKIF010000049">
    <property type="protein sequence ID" value="KAJ7607582.1"/>
    <property type="molecule type" value="Genomic_DNA"/>
</dbReference>
<keyword evidence="1" id="KW-1133">Transmembrane helix</keyword>
<feature type="transmembrane region" description="Helical" evidence="1">
    <location>
        <begin position="50"/>
        <end position="72"/>
    </location>
</feature>
<organism evidence="2 3">
    <name type="scientific">Roridomyces roridus</name>
    <dbReference type="NCBI Taxonomy" id="1738132"/>
    <lineage>
        <taxon>Eukaryota</taxon>
        <taxon>Fungi</taxon>
        <taxon>Dikarya</taxon>
        <taxon>Basidiomycota</taxon>
        <taxon>Agaricomycotina</taxon>
        <taxon>Agaricomycetes</taxon>
        <taxon>Agaricomycetidae</taxon>
        <taxon>Agaricales</taxon>
        <taxon>Marasmiineae</taxon>
        <taxon>Mycenaceae</taxon>
        <taxon>Roridomyces</taxon>
    </lineage>
</organism>
<reference evidence="2" key="1">
    <citation type="submission" date="2023-03" db="EMBL/GenBank/DDBJ databases">
        <title>Massive genome expansion in bonnet fungi (Mycena s.s.) driven by repeated elements and novel gene families across ecological guilds.</title>
        <authorList>
            <consortium name="Lawrence Berkeley National Laboratory"/>
            <person name="Harder C.B."/>
            <person name="Miyauchi S."/>
            <person name="Viragh M."/>
            <person name="Kuo A."/>
            <person name="Thoen E."/>
            <person name="Andreopoulos B."/>
            <person name="Lu D."/>
            <person name="Skrede I."/>
            <person name="Drula E."/>
            <person name="Henrissat B."/>
            <person name="Morin E."/>
            <person name="Kohler A."/>
            <person name="Barry K."/>
            <person name="LaButti K."/>
            <person name="Morin E."/>
            <person name="Salamov A."/>
            <person name="Lipzen A."/>
            <person name="Mereny Z."/>
            <person name="Hegedus B."/>
            <person name="Baldrian P."/>
            <person name="Stursova M."/>
            <person name="Weitz H."/>
            <person name="Taylor A."/>
            <person name="Grigoriev I.V."/>
            <person name="Nagy L.G."/>
            <person name="Martin F."/>
            <person name="Kauserud H."/>
        </authorList>
    </citation>
    <scope>NUCLEOTIDE SEQUENCE</scope>
    <source>
        <strain evidence="2">9284</strain>
    </source>
</reference>
<evidence type="ECO:0000313" key="3">
    <source>
        <dbReference type="Proteomes" id="UP001221142"/>
    </source>
</evidence>
<dbReference type="Pfam" id="PF11735">
    <property type="entry name" value="CAP59_mtransfer"/>
    <property type="match status" value="1"/>
</dbReference>
<dbReference type="AlphaFoldDB" id="A0AAD7F7V0"/>
<dbReference type="PANTHER" id="PTHR34144">
    <property type="entry name" value="CHROMOSOME 8, WHOLE GENOME SHOTGUN SEQUENCE"/>
    <property type="match status" value="1"/>
</dbReference>
<keyword evidence="3" id="KW-1185">Reference proteome</keyword>
<feature type="transmembrane region" description="Helical" evidence="1">
    <location>
        <begin position="84"/>
        <end position="102"/>
    </location>
</feature>
<feature type="transmembrane region" description="Helical" evidence="1">
    <location>
        <begin position="21"/>
        <end position="44"/>
    </location>
</feature>
<dbReference type="Proteomes" id="UP001221142">
    <property type="component" value="Unassembled WGS sequence"/>
</dbReference>
<name>A0AAD7F7V0_9AGAR</name>
<accession>A0AAD7F7V0</accession>
<comment type="caution">
    <text evidence="2">The sequence shown here is derived from an EMBL/GenBank/DDBJ whole genome shotgun (WGS) entry which is preliminary data.</text>
</comment>
<protein>
    <submittedName>
        <fullName evidence="2">Capsular associated protein</fullName>
    </submittedName>
</protein>
<sequence>MHQRHLRDWRRRRTPVVAFLHSHRLFLGSVTFSLATATFVAVHLGFFSTLLVYLPLVVICVPGLAILDAIDIRSIHAWPKRRRIRFALCASWLAFILLAPTYPTVGRSSYMSPRAPLPVLQPNATYLIAANLYDYAVHLPVWTKQMGLLINHLGRQNVLVSVYESNSHDQTKALLRDFEKQLKTAGVRSHVVLDTDGRRREGWAMNGHERVQYMADMRNKALEPLQGGLDGRSFDKVIFFNDVYFEWKSILRLLATKEGNFDLACGLDFDGIGLYDTWVIRDSCGQRTKEIWPYFSFDDAAVESLRREEPVEVATCWNGVAAFDAQWFLPSSSSTSSSPGSGRAHPKADGHPLQFRADTPCAESECFLISYDMHLRTAPRRPRIYVNPTVNVAYTPHNWLYYGKLKHLTLTRPWRVVWEDWIAHRLFWWVSDHFWLKDEACGFEHEGIVKAAHCPASL</sequence>
<evidence type="ECO:0000313" key="2">
    <source>
        <dbReference type="EMBL" id="KAJ7607582.1"/>
    </source>
</evidence>
<keyword evidence="1" id="KW-0812">Transmembrane</keyword>
<keyword evidence="1" id="KW-0472">Membrane</keyword>